<dbReference type="AlphaFoldDB" id="A0A1T2X4B2"/>
<name>A0A1T2X4B2_9BACL</name>
<dbReference type="STRING" id="1324314.BVG16_23135"/>
<evidence type="ECO:0000313" key="1">
    <source>
        <dbReference type="EMBL" id="OPA74655.1"/>
    </source>
</evidence>
<keyword evidence="2" id="KW-1185">Reference proteome</keyword>
<dbReference type="OrthoDB" id="2610621at2"/>
<comment type="caution">
    <text evidence="1">The sequence shown here is derived from an EMBL/GenBank/DDBJ whole genome shotgun (WGS) entry which is preliminary data.</text>
</comment>
<dbReference type="RefSeq" id="WP_078501571.1">
    <property type="nucleotide sequence ID" value="NZ_MSZX01000010.1"/>
</dbReference>
<proteinExistence type="predicted"/>
<evidence type="ECO:0000313" key="2">
    <source>
        <dbReference type="Proteomes" id="UP000190188"/>
    </source>
</evidence>
<reference evidence="1 2" key="1">
    <citation type="submission" date="2017-01" db="EMBL/GenBank/DDBJ databases">
        <title>Genome analysis of Paenibacillus selenitrireducens ES3-24.</title>
        <authorList>
            <person name="Xu D."/>
            <person name="Yao R."/>
            <person name="Zheng S."/>
        </authorList>
    </citation>
    <scope>NUCLEOTIDE SEQUENCE [LARGE SCALE GENOMIC DNA]</scope>
    <source>
        <strain evidence="1 2">ES3-24</strain>
    </source>
</reference>
<protein>
    <submittedName>
        <fullName evidence="1">Uncharacterized protein</fullName>
    </submittedName>
</protein>
<accession>A0A1T2X4B2</accession>
<dbReference type="Proteomes" id="UP000190188">
    <property type="component" value="Unassembled WGS sequence"/>
</dbReference>
<gene>
    <name evidence="1" type="ORF">BVG16_23135</name>
</gene>
<dbReference type="EMBL" id="MSZX01000010">
    <property type="protein sequence ID" value="OPA74655.1"/>
    <property type="molecule type" value="Genomic_DNA"/>
</dbReference>
<sequence>MRKIIVIGSCEQSDFMLSVCKVLAHTGDRTLLIDGTRARNTSHYVSSLTDVGPVVELDGFDLGNQFATYQEALTWLDRHVDKYGYVMMQSDDIGFLTGCKLSEFDSHVIVTNVEKGSFHRNLYIVSQLIETSKPTIEFIHLYIPFVISSIQERYVEEMYGAFALRWSENIYRIHFDEKLFERFIDNQYAESIQLQGLPRAYIHKLLELTVQLTTLDLRSVKQAFKQAKRRR</sequence>
<organism evidence="1 2">
    <name type="scientific">Paenibacillus selenitireducens</name>
    <dbReference type="NCBI Taxonomy" id="1324314"/>
    <lineage>
        <taxon>Bacteria</taxon>
        <taxon>Bacillati</taxon>
        <taxon>Bacillota</taxon>
        <taxon>Bacilli</taxon>
        <taxon>Bacillales</taxon>
        <taxon>Paenibacillaceae</taxon>
        <taxon>Paenibacillus</taxon>
    </lineage>
</organism>